<feature type="transmembrane region" description="Helical" evidence="7">
    <location>
        <begin position="58"/>
        <end position="76"/>
    </location>
</feature>
<feature type="transmembrane region" description="Helical" evidence="7">
    <location>
        <begin position="348"/>
        <end position="365"/>
    </location>
</feature>
<feature type="transmembrane region" description="Helical" evidence="7">
    <location>
        <begin position="213"/>
        <end position="229"/>
    </location>
</feature>
<feature type="transmembrane region" description="Helical" evidence="7">
    <location>
        <begin position="156"/>
        <end position="179"/>
    </location>
</feature>
<feature type="domain" description="RCK N-terminal" evidence="9">
    <location>
        <begin position="404"/>
        <end position="514"/>
    </location>
</feature>
<gene>
    <name evidence="10" type="ORF">UFOPK2761_03207</name>
</gene>
<comment type="similarity">
    <text evidence="2">Belongs to the monovalent cation:proton antiporter 2 (CPA2) transporter (TC 2.A.37) family.</text>
</comment>
<evidence type="ECO:0000259" key="9">
    <source>
        <dbReference type="Pfam" id="PF02254"/>
    </source>
</evidence>
<comment type="subcellular location">
    <subcellularLocation>
        <location evidence="1">Membrane</location>
        <topology evidence="1">Multi-pass membrane protein</topology>
    </subcellularLocation>
</comment>
<evidence type="ECO:0000256" key="7">
    <source>
        <dbReference type="SAM" id="Phobius"/>
    </source>
</evidence>
<evidence type="ECO:0000256" key="1">
    <source>
        <dbReference type="ARBA" id="ARBA00004141"/>
    </source>
</evidence>
<evidence type="ECO:0000256" key="3">
    <source>
        <dbReference type="ARBA" id="ARBA00022448"/>
    </source>
</evidence>
<dbReference type="PANTHER" id="PTHR42751">
    <property type="entry name" value="SODIUM/HYDROGEN EXCHANGER FAMILY/TRKA DOMAIN PROTEIN"/>
    <property type="match status" value="1"/>
</dbReference>
<dbReference type="Pfam" id="PF02254">
    <property type="entry name" value="TrkA_N"/>
    <property type="match status" value="1"/>
</dbReference>
<dbReference type="PANTHER" id="PTHR42751:SF1">
    <property type="entry name" value="CATION_PROTON ANTIPORTER YBAL-RELATED"/>
    <property type="match status" value="1"/>
</dbReference>
<keyword evidence="6 7" id="KW-0472">Membrane</keyword>
<dbReference type="GO" id="GO:0006813">
    <property type="term" value="P:potassium ion transport"/>
    <property type="evidence" value="ECO:0007669"/>
    <property type="project" value="InterPro"/>
</dbReference>
<name>A0A6J6V6T5_9ZZZZ</name>
<feature type="transmembrane region" description="Helical" evidence="7">
    <location>
        <begin position="287"/>
        <end position="311"/>
    </location>
</feature>
<dbReference type="InterPro" id="IPR038770">
    <property type="entry name" value="Na+/solute_symporter_sf"/>
</dbReference>
<dbReference type="SUPFAM" id="SSF51735">
    <property type="entry name" value="NAD(P)-binding Rossmann-fold domains"/>
    <property type="match status" value="1"/>
</dbReference>
<evidence type="ECO:0000313" key="10">
    <source>
        <dbReference type="EMBL" id="CAB4767880.1"/>
    </source>
</evidence>
<evidence type="ECO:0000256" key="6">
    <source>
        <dbReference type="ARBA" id="ARBA00023136"/>
    </source>
</evidence>
<dbReference type="AlphaFoldDB" id="A0A6J6V6T5"/>
<reference evidence="10" key="1">
    <citation type="submission" date="2020-05" db="EMBL/GenBank/DDBJ databases">
        <authorList>
            <person name="Chiriac C."/>
            <person name="Salcher M."/>
            <person name="Ghai R."/>
            <person name="Kavagutti S V."/>
        </authorList>
    </citation>
    <scope>NUCLEOTIDE SEQUENCE</scope>
</reference>
<dbReference type="GO" id="GO:1902600">
    <property type="term" value="P:proton transmembrane transport"/>
    <property type="evidence" value="ECO:0007669"/>
    <property type="project" value="InterPro"/>
</dbReference>
<feature type="transmembrane region" description="Helical" evidence="7">
    <location>
        <begin position="323"/>
        <end position="342"/>
    </location>
</feature>
<dbReference type="GO" id="GO:0016020">
    <property type="term" value="C:membrane"/>
    <property type="evidence" value="ECO:0007669"/>
    <property type="project" value="UniProtKB-SubCell"/>
</dbReference>
<evidence type="ECO:0000256" key="5">
    <source>
        <dbReference type="ARBA" id="ARBA00022989"/>
    </source>
</evidence>
<dbReference type="Gene3D" id="3.40.50.720">
    <property type="entry name" value="NAD(P)-binding Rossmann-like Domain"/>
    <property type="match status" value="1"/>
</dbReference>
<feature type="domain" description="Cation/H+ exchanger transmembrane" evidence="8">
    <location>
        <begin position="17"/>
        <end position="358"/>
    </location>
</feature>
<dbReference type="Gene3D" id="1.20.1530.20">
    <property type="match status" value="1"/>
</dbReference>
<feature type="transmembrane region" description="Helical" evidence="7">
    <location>
        <begin position="185"/>
        <end position="201"/>
    </location>
</feature>
<dbReference type="Pfam" id="PF00999">
    <property type="entry name" value="Na_H_Exchanger"/>
    <property type="match status" value="1"/>
</dbReference>
<proteinExistence type="inferred from homology"/>
<sequence length="543" mass="56296">MAGRHNACVDDATAILLGALVGGLAAGSLRLPPLLGFLAAGFVLHVLGVAPVPALDTAAELGVTVLLFGVGLKLDVRTLVRREVWVTATVHLVGSTVVVAGLLVLLGAAVDALELGAGLLTGSDARALLLVGLALSFSSTVFVVKLLEERSASRSLAGRTAIGVLVVQDLAAVVFLAAADAEGPSPWALSLVLLLPGAWLLRRLLGAVGHDELLPLLGVVLALVPGYALFDAVGLKGDLGALVLGMLLAGHRRAPELSKSLFTLKDLLLVAFFVSIGLQGLPSLGELVLALFLVALLPLKALGFAVLLWAARLRRRTSVLTGVALANYSEFGLIVVAGAPAGWLGEEWLTMVATAVAAGFVLGSLPGRHPERLVDLVRRVLPDRPREALHPEDRPLDVGDAQAVILGMGRVGSAAYRRLREEYGLRVVGVESSSERCERLRARGLEVVEGDATDPELWLHQPLVDVPIVLLAMPFHGNNLDALRQLVAGGFTGTVAVVAQYDEDLRSATRAGASVGFQLYDGAGAELADRAALAAGLGGPAGA</sequence>
<keyword evidence="3" id="KW-0813">Transport</keyword>
<dbReference type="InterPro" id="IPR036291">
    <property type="entry name" value="NAD(P)-bd_dom_sf"/>
</dbReference>
<feature type="transmembrane region" description="Helical" evidence="7">
    <location>
        <begin position="88"/>
        <end position="110"/>
    </location>
</feature>
<feature type="transmembrane region" description="Helical" evidence="7">
    <location>
        <begin position="125"/>
        <end position="144"/>
    </location>
</feature>
<keyword evidence="4 7" id="KW-0812">Transmembrane</keyword>
<dbReference type="InterPro" id="IPR006153">
    <property type="entry name" value="Cation/H_exchanger_TM"/>
</dbReference>
<feature type="transmembrane region" description="Helical" evidence="7">
    <location>
        <begin position="12"/>
        <end position="29"/>
    </location>
</feature>
<accession>A0A6J6V6T5</accession>
<evidence type="ECO:0000256" key="4">
    <source>
        <dbReference type="ARBA" id="ARBA00022692"/>
    </source>
</evidence>
<dbReference type="EMBL" id="CAEZYQ010000040">
    <property type="protein sequence ID" value="CAB4767880.1"/>
    <property type="molecule type" value="Genomic_DNA"/>
</dbReference>
<evidence type="ECO:0000256" key="2">
    <source>
        <dbReference type="ARBA" id="ARBA00005551"/>
    </source>
</evidence>
<keyword evidence="5 7" id="KW-1133">Transmembrane helix</keyword>
<evidence type="ECO:0000259" key="8">
    <source>
        <dbReference type="Pfam" id="PF00999"/>
    </source>
</evidence>
<dbReference type="InterPro" id="IPR003148">
    <property type="entry name" value="RCK_N"/>
</dbReference>
<dbReference type="GO" id="GO:0015297">
    <property type="term" value="F:antiporter activity"/>
    <property type="evidence" value="ECO:0007669"/>
    <property type="project" value="InterPro"/>
</dbReference>
<organism evidence="10">
    <name type="scientific">freshwater metagenome</name>
    <dbReference type="NCBI Taxonomy" id="449393"/>
    <lineage>
        <taxon>unclassified sequences</taxon>
        <taxon>metagenomes</taxon>
        <taxon>ecological metagenomes</taxon>
    </lineage>
</organism>
<protein>
    <submittedName>
        <fullName evidence="10">Unannotated protein</fullName>
    </submittedName>
</protein>